<evidence type="ECO:0000259" key="3">
    <source>
        <dbReference type="Pfam" id="PF04321"/>
    </source>
</evidence>
<keyword evidence="2" id="KW-0521">NADP</keyword>
<evidence type="ECO:0000313" key="4">
    <source>
        <dbReference type="EMBL" id="SDW29485.1"/>
    </source>
</evidence>
<dbReference type="GO" id="GO:0005829">
    <property type="term" value="C:cytosol"/>
    <property type="evidence" value="ECO:0007669"/>
    <property type="project" value="TreeGrafter"/>
</dbReference>
<dbReference type="RefSeq" id="WP_074692178.1">
    <property type="nucleotide sequence ID" value="NZ_FNOJ01000004.1"/>
</dbReference>
<dbReference type="InterPro" id="IPR005913">
    <property type="entry name" value="dTDP_dehydrorham_reduct"/>
</dbReference>
<dbReference type="Gene3D" id="3.40.50.720">
    <property type="entry name" value="NAD(P)-binding Rossmann-like Domain"/>
    <property type="match status" value="1"/>
</dbReference>
<accession>A0A1H2SD40</accession>
<evidence type="ECO:0000256" key="1">
    <source>
        <dbReference type="ARBA" id="ARBA00010944"/>
    </source>
</evidence>
<dbReference type="PANTHER" id="PTHR10491:SF4">
    <property type="entry name" value="METHIONINE ADENOSYLTRANSFERASE 2 SUBUNIT BETA"/>
    <property type="match status" value="1"/>
</dbReference>
<sequence>MKILIFGVGGMAGHMIYEYFQRHAVHDTFGTVLHTCPQFANPVTNHIIRLDVRDTQRVQTLIAVIRPDVVINAVGILPAVANREVATAIRVNALFPHELVEICNEYDCRLIHISTDCVFDGATGMYAERDLPNAYTVYGRTKALGEIMAGPHLTIRTSIVGPEQKNEGTGLLAWFLRQQGTVSGFCNVFWNGVTTLQLAKTINWALTRPISGLVHLTGPHPISKYDLLCMFQKTWYQAGREIVAVEEPRINRTLRNTRADFRPDVPSYAEMIDDLAHW</sequence>
<dbReference type="Proteomes" id="UP000182589">
    <property type="component" value="Unassembled WGS sequence"/>
</dbReference>
<dbReference type="GO" id="GO:0008831">
    <property type="term" value="F:dTDP-4-dehydrorhamnose reductase activity"/>
    <property type="evidence" value="ECO:0007669"/>
    <property type="project" value="UniProtKB-EC"/>
</dbReference>
<comment type="function">
    <text evidence="2">Catalyzes the reduction of dTDP-6-deoxy-L-lyxo-4-hexulose to yield dTDP-L-rhamnose.</text>
</comment>
<comment type="pathway">
    <text evidence="2">Carbohydrate biosynthesis; dTDP-L-rhamnose biosynthesis.</text>
</comment>
<proteinExistence type="inferred from homology"/>
<keyword evidence="2" id="KW-0560">Oxidoreductase</keyword>
<dbReference type="CDD" id="cd05254">
    <property type="entry name" value="dTDP_HR_like_SDR_e"/>
    <property type="match status" value="1"/>
</dbReference>
<dbReference type="InterPro" id="IPR029903">
    <property type="entry name" value="RmlD-like-bd"/>
</dbReference>
<dbReference type="InterPro" id="IPR036291">
    <property type="entry name" value="NAD(P)-bd_dom_sf"/>
</dbReference>
<evidence type="ECO:0000313" key="5">
    <source>
        <dbReference type="Proteomes" id="UP000182589"/>
    </source>
</evidence>
<dbReference type="EC" id="1.1.1.133" evidence="2"/>
<evidence type="ECO:0000256" key="2">
    <source>
        <dbReference type="RuleBase" id="RU364082"/>
    </source>
</evidence>
<keyword evidence="5" id="KW-1185">Reference proteome</keyword>
<comment type="similarity">
    <text evidence="1 2">Belongs to the dTDP-4-dehydrorhamnose reductase family.</text>
</comment>
<dbReference type="Pfam" id="PF04321">
    <property type="entry name" value="RmlD_sub_bind"/>
    <property type="match status" value="1"/>
</dbReference>
<name>A0A1H2SD40_9BACL</name>
<feature type="domain" description="RmlD-like substrate binding" evidence="3">
    <location>
        <begin position="1"/>
        <end position="252"/>
    </location>
</feature>
<dbReference type="EMBL" id="FNOJ01000004">
    <property type="protein sequence ID" value="SDW29485.1"/>
    <property type="molecule type" value="Genomic_DNA"/>
</dbReference>
<dbReference type="SUPFAM" id="SSF51735">
    <property type="entry name" value="NAD(P)-binding Rossmann-fold domains"/>
    <property type="match status" value="1"/>
</dbReference>
<protein>
    <recommendedName>
        <fullName evidence="2">dTDP-4-dehydrorhamnose reductase</fullName>
        <ecNumber evidence="2">1.1.1.133</ecNumber>
    </recommendedName>
</protein>
<dbReference type="UniPathway" id="UPA00124"/>
<dbReference type="PANTHER" id="PTHR10491">
    <property type="entry name" value="DTDP-4-DEHYDRORHAMNOSE REDUCTASE"/>
    <property type="match status" value="1"/>
</dbReference>
<dbReference type="GO" id="GO:0019305">
    <property type="term" value="P:dTDP-rhamnose biosynthetic process"/>
    <property type="evidence" value="ECO:0007669"/>
    <property type="project" value="UniProtKB-UniPathway"/>
</dbReference>
<reference evidence="5" key="1">
    <citation type="submission" date="2016-10" db="EMBL/GenBank/DDBJ databases">
        <authorList>
            <person name="Varghese N."/>
        </authorList>
    </citation>
    <scope>NUCLEOTIDE SEQUENCE [LARGE SCALE GENOMIC DNA]</scope>
    <source>
        <strain evidence="5">DSM 12489</strain>
    </source>
</reference>
<gene>
    <name evidence="4" type="ORF">SAMN04489725_1049</name>
</gene>
<dbReference type="STRING" id="89784.SAMN04489725_1049"/>
<dbReference type="AlphaFoldDB" id="A0A1H2SD40"/>
<organism evidence="4 5">
    <name type="scientific">Alicyclobacillus hesperidum</name>
    <dbReference type="NCBI Taxonomy" id="89784"/>
    <lineage>
        <taxon>Bacteria</taxon>
        <taxon>Bacillati</taxon>
        <taxon>Bacillota</taxon>
        <taxon>Bacilli</taxon>
        <taxon>Bacillales</taxon>
        <taxon>Alicyclobacillaceae</taxon>
        <taxon>Alicyclobacillus</taxon>
    </lineage>
</organism>